<accession>A0A830DTK4</accession>
<dbReference type="Proteomes" id="UP000646833">
    <property type="component" value="Unassembled WGS sequence"/>
</dbReference>
<name>A0A830DTK4_9EURY</name>
<dbReference type="EMBL" id="BMCI01000002">
    <property type="protein sequence ID" value="GGC49933.1"/>
    <property type="molecule type" value="Genomic_DNA"/>
</dbReference>
<dbReference type="RefSeq" id="WP_188423325.1">
    <property type="nucleotide sequence ID" value="NZ_BMCI01000002.1"/>
</dbReference>
<sequence length="68" mass="8002">MFPNTDRWDVAWQTLLTRGYLIPGEAPDDDTIDELVEQGWLRRDGHDYLWPAGAMRDYIEFAEGEKEE</sequence>
<organism evidence="1 2">
    <name type="scientific">Haloferax sulfurifontis</name>
    <dbReference type="NCBI Taxonomy" id="255616"/>
    <lineage>
        <taxon>Archaea</taxon>
        <taxon>Methanobacteriati</taxon>
        <taxon>Methanobacteriota</taxon>
        <taxon>Stenosarchaea group</taxon>
        <taxon>Halobacteria</taxon>
        <taxon>Halobacteriales</taxon>
        <taxon>Haloferacaceae</taxon>
        <taxon>Haloferax</taxon>
    </lineage>
</organism>
<comment type="caution">
    <text evidence="1">The sequence shown here is derived from an EMBL/GenBank/DDBJ whole genome shotgun (WGS) entry which is preliminary data.</text>
</comment>
<proteinExistence type="predicted"/>
<dbReference type="AlphaFoldDB" id="A0A830DTK4"/>
<evidence type="ECO:0000313" key="2">
    <source>
        <dbReference type="Proteomes" id="UP000646833"/>
    </source>
</evidence>
<protein>
    <submittedName>
        <fullName evidence="1">Uncharacterized protein</fullName>
    </submittedName>
</protein>
<gene>
    <name evidence="1" type="ORF">GCM10007209_09500</name>
</gene>
<reference evidence="1" key="1">
    <citation type="journal article" date="2014" name="Int. J. Syst. Evol. Microbiol.">
        <title>Complete genome sequence of Corynebacterium casei LMG S-19264T (=DSM 44701T), isolated from a smear-ripened cheese.</title>
        <authorList>
            <consortium name="US DOE Joint Genome Institute (JGI-PGF)"/>
            <person name="Walter F."/>
            <person name="Albersmeier A."/>
            <person name="Kalinowski J."/>
            <person name="Ruckert C."/>
        </authorList>
    </citation>
    <scope>NUCLEOTIDE SEQUENCE</scope>
    <source>
        <strain evidence="1">CCM 7217</strain>
    </source>
</reference>
<reference evidence="1" key="2">
    <citation type="submission" date="2020-09" db="EMBL/GenBank/DDBJ databases">
        <authorList>
            <person name="Sun Q."/>
            <person name="Sedlacek I."/>
        </authorList>
    </citation>
    <scope>NUCLEOTIDE SEQUENCE</scope>
    <source>
        <strain evidence="1">CCM 7217</strain>
    </source>
</reference>
<evidence type="ECO:0000313" key="1">
    <source>
        <dbReference type="EMBL" id="GGC49933.1"/>
    </source>
</evidence>